<feature type="domain" description="KY-like immunoglobulin-like" evidence="2">
    <location>
        <begin position="1576"/>
        <end position="1703"/>
    </location>
</feature>
<sequence>MSIALNLTAKVGTLTPNFNDYYFLTDPEEMIYICHPYDKEKQLLTEPWTPEKFVEIVCDKADPDTQPLPSSPENGFGFGEAAAEAGLSEPSHTEGVVPVKSGEEISLNFKIKDYVDIFARLVHSTRKPEEFHDNVIVKRKGDNVTVTARLPADDPTPEYSIEVDAIKNITENDQSTKQLFSFHVLNYLLTSHQRLNEVITDEDKKKTLQFYEDAWVSVGKDDSEMLEKVSSRDERADIKDQTLDKRIRARETCYRRMIEDVRVSAQEGNLDELNRSIRNCMAANLHNKGDIENARKILVALCQEEMEKAVKSKSLEELRACFKKIDNTCVSEIARVQAWFEEGQEEIKKMAQYLRKKEEATEGKRPDHVNDVIVAALILIGESEEELDPIEVQAEIVSGLRFAEGGLYHRGRQVDAVTIHQALAEFLEFLGDEPVTLFGHNCKRFGCLVLFNAAKSCDRMVDLEKKDQELWKLEDWYPPLCPPETLKEDLLRDVDFTEVDKDARAKLNSPKDSFDKLVQHVTGHLSSDLHKLRAIFVWMDAQNIGCRQETGSCGDNNSPDYYLQGASKNNSLVDRMFAKMCRAARIPCVLVSGKGKGASYEPGDVEIKGQNIWAVVYVAKSWRFVFPLWAFVVLNGYQKENFVLVEDSGTSIKTSVTANVGTTTSYYNEFYFLTDPEEMIYICHPYDKEKQLLAEPWTREKFFESPRFRDAYFSSGWKLLSPFTCVIKSTTGWCLIDMFSQGAGYKLKYKMFFDEGRSGRKFPQEIQTELYVTTIRRTQKTDSFLVRLPVIGTYKFRVLGVHGNSTFRLVDFQIVYDNSAPDIQPLPSHPTNGFGFGAAAAEAGLSEPSHTEGVVPVKSGEEISLNFKVKDYVDIFARLVHSIRTPEELRNNLIVEREDDNVTVTARLPADDPTPEYSLEVETIKNRKENDQSTKNLFNFPVLNYLLTSDETLNAVITDKDTKKTLQFYEDAWVSVGNDDAGMLEKVASRDERADIKDPMLDKRIRAREMCYKRMIEEVSVSAQQRNFNELNRSIRNSMVANLQNKREIENAKKILVALCQEEMEKAVKSNNLEELRACFKKIDNTCVSQMAQDQAWFEEGQEEMKKMVQSLRKKDEATGGRPPDHVCDVIVAAFILIGESEEGLDTWQKVNEKLKETKEEQLINNVNSLDKSSLTRERVDLATQKLERAVGTFAEYRSIETLKKQPIEVQAEIVSGLKFAEGGLYHKGRQVDAVTIHQALAEFLEFLGDEPVTLFGHNCKRFGCLVLFNAAKSCDRMVDLEKKVTGYVDTLPLFRDVFPGLPSYRQITLYQHLFRESYAAHVGMNDVTSLKRILDLQRFSADKELWELEDWYPPLCPPETLKEDLLRDEDFTEVDKDARANLDLPMNSFDQLVQHLTSHLSSDLHKLRAIFVWMGAQNIGCRQETGSCGDNNSPDYYLQEASKVKALIGKMFAKMCRAARIPCVLVSGKAKGTTYEPGDVEIKGENTWAVVYVANSWRFVYPHWAFVTASGYQKENFVLVEDSGTPIRTSLAANVGTTRPDFDEFYFLTDPEVMNYICHPNDKEKQLLTEPWTQEKFVESPRFRDLYFSSGWKLINPFTCVIKSTTGWCLIDIFSPGAGYKLKYKMLFDKGRSGRTFPDEIQTGHYVNIIRRTQQTDSFLVRLPVTGTYKFIALGAHGNTTFRLVEFQIVCDDVAPKTHPLPSYPKNVFGFGEAAAEAGLSEPSHTEGVVPVKSGDEVSIHFKVKDDVDISARLVHSTRTPEELRDNVIVKREGDNVTVTARLPADDPTPEYFIEVVSYLLTSDETLNAVITDEDTKKTLQFHEEAWVSVGNDDAEMLEKVASRGERADIKDPMLEKKIRDREKWYKQMIEDVRGSVQERNFDQLNRSLKNCEAANLQNKVELEDAKKILVALCQEEMEKAVKSNNSEELRACFKKIDNTCVSQMAREQAWFEEGQEEMKKMVQSLRKKDEATEGRLPDHVNDVIAAAFILIGESEEELDTWHKVSAKLKETNEEQLLNTVYSLDNLSITRERVDLAEKKLEGARGTFAEYRSIETLKKQEVSKRGTNAVPSDNTKGTGKGFDLSPVLVNKSEMLCSKVTSLSTPTSSLKLHLTGLAIIDEKSELVSETSLAPYGRIQDKDLWELEDWYPRLCPPETLKEDLLRDEDFTEVDKDARAKLDSPKDSFEKLVQHLTSHLSSDLHKLRAIFVWMGAQNIGCRQEGASCKYINSPEYYLQEATKNKRFIGKMFAKMCRAARIPCVLVNGKAKGGSYQPGDVDVKGQCTWAIVYVANSWRFVFPLWAFLAASGYQKENLLLVEDSGKPTRTRLTGSAGTTMPKFDELYFLTDPEVMNYICHPHEQEKQLLPEPWTKEKFYDSPFFLSSYFSSAWQLISPLTSVIKSTSGWCLVDLFSPGGGCKLKYTMFYDGGRSGKKFPQKIQTDRYVIIIKRTQQTTSFVVRLPVAGTYKFVVTGDHGGQTARLVAFQIVCNHMPLETLPFPSYPENGFGFGEAAAEAGLSEPSHTEGFAPVKKGDKISIRFKVSMDRSILARLVHSTLTPEKLRDNVIVEREDYNAMVIATLPADDPEPEYSLEVDSIKIMKETEESITELPSYHALNYLLSSDKTLSAIITHKKKNLQCYEDVWSSIINDDSQRLEEVASKFETAGITNPLLEKRIRTKKTGYRRMVQEMLDCKREMNFERLNRLLSRCIASNLQDKDIEEGKKVLMYLCQKEVEKAVKRKKLEELNACINKIKHSCVGEAAQQQAWFKEAEKVLSKLEVSQQAMTQSLRTKDDVNVRKPPDHVFDVIVAAFILLGEREDKLDTWEKVDAKLRKTNEEQLLNKVSNLNNSSLTRERVDLAKRRMEQAGGTFAEYRTIETLKKQNKEHQGRRKRL</sequence>
<feature type="domain" description="KY-like immunoglobulin-like" evidence="2">
    <location>
        <begin position="2373"/>
        <end position="2500"/>
    </location>
</feature>
<organism evidence="3 4">
    <name type="scientific">Pomacea canaliculata</name>
    <name type="common">Golden apple snail</name>
    <dbReference type="NCBI Taxonomy" id="400727"/>
    <lineage>
        <taxon>Eukaryota</taxon>
        <taxon>Metazoa</taxon>
        <taxon>Spiralia</taxon>
        <taxon>Lophotrochozoa</taxon>
        <taxon>Mollusca</taxon>
        <taxon>Gastropoda</taxon>
        <taxon>Caenogastropoda</taxon>
        <taxon>Architaenioglossa</taxon>
        <taxon>Ampullarioidea</taxon>
        <taxon>Ampullariidae</taxon>
        <taxon>Pomacea</taxon>
    </lineage>
</organism>
<dbReference type="InterPro" id="IPR002931">
    <property type="entry name" value="Transglutaminase-like"/>
</dbReference>
<dbReference type="Proteomes" id="UP000245119">
    <property type="component" value="Linkage Group LG11"/>
</dbReference>
<dbReference type="InterPro" id="IPR038765">
    <property type="entry name" value="Papain-like_cys_pep_sf"/>
</dbReference>
<keyword evidence="4" id="KW-1185">Reference proteome</keyword>
<dbReference type="EMBL" id="PZQS01000011">
    <property type="protein sequence ID" value="PVD22296.1"/>
    <property type="molecule type" value="Genomic_DNA"/>
</dbReference>
<dbReference type="Gene3D" id="3.30.420.10">
    <property type="entry name" value="Ribonuclease H-like superfamily/Ribonuclease H"/>
    <property type="match status" value="1"/>
</dbReference>
<dbReference type="OrthoDB" id="6129702at2759"/>
<evidence type="ECO:0000259" key="2">
    <source>
        <dbReference type="Pfam" id="PF23265"/>
    </source>
</evidence>
<dbReference type="PANTHER" id="PTHR47020">
    <property type="entry name" value="HILLARIN"/>
    <property type="match status" value="1"/>
</dbReference>
<evidence type="ECO:0000313" key="4">
    <source>
        <dbReference type="Proteomes" id="UP000245119"/>
    </source>
</evidence>
<gene>
    <name evidence="3" type="ORF">C0Q70_18105</name>
</gene>
<proteinExistence type="predicted"/>
<dbReference type="InterPro" id="IPR053041">
    <property type="entry name" value="Transglut-like_Superfamily_Mod"/>
</dbReference>
<reference evidence="3 4" key="1">
    <citation type="submission" date="2018-04" db="EMBL/GenBank/DDBJ databases">
        <title>The genome of golden apple snail Pomacea canaliculata provides insight into stress tolerance and invasive adaptation.</title>
        <authorList>
            <person name="Liu C."/>
            <person name="Liu B."/>
            <person name="Ren Y."/>
            <person name="Zhang Y."/>
            <person name="Wang H."/>
            <person name="Li S."/>
            <person name="Jiang F."/>
            <person name="Yin L."/>
            <person name="Zhang G."/>
            <person name="Qian W."/>
            <person name="Fan W."/>
        </authorList>
    </citation>
    <scope>NUCLEOTIDE SEQUENCE [LARGE SCALE GENOMIC DNA]</scope>
    <source>
        <strain evidence="3">SZHN2017</strain>
        <tissue evidence="3">Muscle</tissue>
    </source>
</reference>
<dbReference type="Pfam" id="PF23265">
    <property type="entry name" value="Ig-like_KY"/>
    <property type="match status" value="3"/>
</dbReference>
<dbReference type="SUPFAM" id="SSF54001">
    <property type="entry name" value="Cysteine proteinases"/>
    <property type="match status" value="2"/>
</dbReference>
<evidence type="ECO:0000259" key="1">
    <source>
        <dbReference type="Pfam" id="PF01841"/>
    </source>
</evidence>
<feature type="domain" description="KY-like immunoglobulin-like" evidence="2">
    <location>
        <begin position="700"/>
        <end position="827"/>
    </location>
</feature>
<evidence type="ECO:0008006" key="5">
    <source>
        <dbReference type="Google" id="ProtNLM"/>
    </source>
</evidence>
<dbReference type="InterPro" id="IPR056564">
    <property type="entry name" value="Ig-like_KY"/>
</dbReference>
<evidence type="ECO:0000313" key="3">
    <source>
        <dbReference type="EMBL" id="PVD22296.1"/>
    </source>
</evidence>
<accession>A0A2T7NMB6</accession>
<dbReference type="GO" id="GO:0003676">
    <property type="term" value="F:nucleic acid binding"/>
    <property type="evidence" value="ECO:0007669"/>
    <property type="project" value="InterPro"/>
</dbReference>
<comment type="caution">
    <text evidence="3">The sequence shown here is derived from an EMBL/GenBank/DDBJ whole genome shotgun (WGS) entry which is preliminary data.</text>
</comment>
<feature type="domain" description="Transglutaminase-like" evidence="1">
    <location>
        <begin position="1392"/>
        <end position="1503"/>
    </location>
</feature>
<name>A0A2T7NMB6_POMCA</name>
<dbReference type="InterPro" id="IPR036397">
    <property type="entry name" value="RNaseH_sf"/>
</dbReference>
<protein>
    <recommendedName>
        <fullName evidence="5">Kyphoscoliosis peptidase</fullName>
    </recommendedName>
</protein>
<dbReference type="SUPFAM" id="SSF53098">
    <property type="entry name" value="Ribonuclease H-like"/>
    <property type="match status" value="1"/>
</dbReference>
<dbReference type="Pfam" id="PF01841">
    <property type="entry name" value="Transglut_core"/>
    <property type="match status" value="1"/>
</dbReference>
<dbReference type="PANTHER" id="PTHR47020:SF1">
    <property type="entry name" value="HILLARIN"/>
    <property type="match status" value="1"/>
</dbReference>
<dbReference type="InterPro" id="IPR012337">
    <property type="entry name" value="RNaseH-like_sf"/>
</dbReference>